<feature type="coiled-coil region" evidence="1">
    <location>
        <begin position="567"/>
        <end position="742"/>
    </location>
</feature>
<feature type="region of interest" description="Disordered" evidence="2">
    <location>
        <begin position="35"/>
        <end position="107"/>
    </location>
</feature>
<feature type="compositionally biased region" description="Basic and acidic residues" evidence="2">
    <location>
        <begin position="66"/>
        <end position="75"/>
    </location>
</feature>
<evidence type="ECO:0000313" key="6">
    <source>
        <dbReference type="Proteomes" id="UP001152797"/>
    </source>
</evidence>
<feature type="coiled-coil region" evidence="1">
    <location>
        <begin position="396"/>
        <end position="430"/>
    </location>
</feature>
<reference evidence="4" key="2">
    <citation type="submission" date="2024-04" db="EMBL/GenBank/DDBJ databases">
        <authorList>
            <person name="Chen Y."/>
            <person name="Shah S."/>
            <person name="Dougan E. K."/>
            <person name="Thang M."/>
            <person name="Chan C."/>
        </authorList>
    </citation>
    <scope>NUCLEOTIDE SEQUENCE [LARGE SCALE GENOMIC DNA]</scope>
</reference>
<feature type="compositionally biased region" description="Low complexity" evidence="2">
    <location>
        <begin position="52"/>
        <end position="65"/>
    </location>
</feature>
<organism evidence="3">
    <name type="scientific">Cladocopium goreaui</name>
    <dbReference type="NCBI Taxonomy" id="2562237"/>
    <lineage>
        <taxon>Eukaryota</taxon>
        <taxon>Sar</taxon>
        <taxon>Alveolata</taxon>
        <taxon>Dinophyceae</taxon>
        <taxon>Suessiales</taxon>
        <taxon>Symbiodiniaceae</taxon>
        <taxon>Cladocopium</taxon>
    </lineage>
</organism>
<keyword evidence="6" id="KW-1185">Reference proteome</keyword>
<evidence type="ECO:0000256" key="1">
    <source>
        <dbReference type="SAM" id="Coils"/>
    </source>
</evidence>
<feature type="compositionally biased region" description="Basic and acidic residues" evidence="2">
    <location>
        <begin position="123"/>
        <end position="158"/>
    </location>
</feature>
<feature type="region of interest" description="Disordered" evidence="2">
    <location>
        <begin position="121"/>
        <end position="168"/>
    </location>
</feature>
<dbReference type="PANTHER" id="PTHR43977">
    <property type="entry name" value="STRUCTURAL MAINTENANCE OF CHROMOSOMES PROTEIN 3"/>
    <property type="match status" value="1"/>
</dbReference>
<protein>
    <submittedName>
        <fullName evidence="5">Dynein heavy chain coiled coil stalk domain-containing protein</fullName>
    </submittedName>
</protein>
<accession>A0A9P1FW19</accession>
<reference evidence="3" key="1">
    <citation type="submission" date="2022-10" db="EMBL/GenBank/DDBJ databases">
        <authorList>
            <person name="Chen Y."/>
            <person name="Dougan E. K."/>
            <person name="Chan C."/>
            <person name="Rhodes N."/>
            <person name="Thang M."/>
        </authorList>
    </citation>
    <scope>NUCLEOTIDE SEQUENCE</scope>
</reference>
<dbReference type="EMBL" id="CAMXCT010001309">
    <property type="protein sequence ID" value="CAI3988865.1"/>
    <property type="molecule type" value="Genomic_DNA"/>
</dbReference>
<feature type="compositionally biased region" description="Low complexity" evidence="2">
    <location>
        <begin position="991"/>
        <end position="1006"/>
    </location>
</feature>
<gene>
    <name evidence="3" type="ORF">C1SCF055_LOCUS15983</name>
</gene>
<name>A0A9P1FW19_9DINO</name>
<feature type="compositionally biased region" description="Low complexity" evidence="2">
    <location>
        <begin position="1448"/>
        <end position="1463"/>
    </location>
</feature>
<feature type="compositionally biased region" description="Low complexity" evidence="2">
    <location>
        <begin position="1271"/>
        <end position="1286"/>
    </location>
</feature>
<keyword evidence="1" id="KW-0175">Coiled coil</keyword>
<feature type="region of interest" description="Disordered" evidence="2">
    <location>
        <begin position="1599"/>
        <end position="1630"/>
    </location>
</feature>
<feature type="region of interest" description="Disordered" evidence="2">
    <location>
        <begin position="1434"/>
        <end position="1466"/>
    </location>
</feature>
<sequence>MELENNKVALGTCEAAKTQVEAELTTSKASIQSLEEQLQNQKETSDKELETLKAASSSLQASKTALEAEHKEQKDLVASLEEQLEKQKQLTDAEAESKADVERKLQEAQASELALRNNLEAKMAIEPESKADVSTDVAERKSDSEKNQEKETLEKELEAVNAASSSLEASKAALEAELKEQKDLVASLEEKFQKQQELTDVAAESRAAMEKKLQEAEASETSIRSELEAAKTSASQQTAAMEAKLQEFEASHTALTSELQRSRAAEAASVELNGELMNQMQDADDRASSLTVELIAAKDSLRSCQNFKIALEGGLMDFKERLRRVLEPEEGDAFAGHSRRQSMASWCQRRQEFDPWLEVKEAVASLEKQMSKEAKDVALQDITAMKAELDERRGYVLSLEGQVEQQKQSIQAHQQTSAEFEAKLQEASASKVALTTQLEDALKACQDSKTDLEAGLRNIFERVVALVESHQVDSDPEQGVRIGSHSQVKACRVARSVVMLQSANVVGETWGARIAIPRRGIWRLVLSAEGRCWVLGWSKMVEVFGGLVPPLFLKVLADAFEQMQLSKESQKRALEGLTGLKSELEEKKNHVLSLQEQMQQQKELLDAHEEGAAEVQLKETLASKEALVAELEERKASAAVAAESQAELARKVAESANEVAALRQELATAEDALSSCQTSKREVEEAKSTIEARLQEAEASQASLTEELQEARATATASETSKTELSQKVSEANERMAALQIQVTTSEDSLSSCQSSKTALEAGLQNLRERVVTLVRSYQVDAEAEQGEGVPRRSICGDASICKRRRRDGEGFGGWCSRRKEEAVEVAEVAAQLEVLAETLAQMQRAEESQKRALEGLTGLKSELEEKKNHVLSLQEQMQQQKELLDAHEEGAAEVQLKETLASKEALVAELEERKASAAVAAESQAELARKVAESANEVAALRQELATAEDALSSCQTSKREVEEAKSTIEARLQEAEASQASLTEELQEARATATASETSKTELSQKVSEANERVAALQIQVTTSEDSLSSCQSSKTALEAGLQNLRERVVTLVRSYQVDAEAEQGEGVPRRSICGDASICKRRRRDGEGFGGWCSRRKEEAVEVAEVAAQLEVLAETLARMQRAEESQKRALEGLTGLKSELEEKKNHVLSLQEQMQQQKELLDAHEEGAAEVQLKETLASKEALVAELEERKASAAVAAESQAELARKVAESANEVAALRQELATAEDALSSCQTSKREVEEAKSTIEARLQEAEASQASLTEELQEARATATASETSKTELSQKVSEANERVAALQIQVTTSEDSLSSCQSSKTALEAGLQNLRERVVTLVRSYQVDAEAEQGEGVPRRSICGDASICKRRRRDGEGFGGWCSRRKEDAVEVAEVAAQLEVLAETLERMQRAEDALSSCQTSKREVEEAKSTIEARLQEAEASQASLTEELQEARATATASETSKTELSQKVSEANERVAALQIQVTTSEDSLSSCQSSKTALEAGLQNLRERVVTLVRSYQVDAEAEQGEGVPRRSICGDASICKRRRRDGEGFGGWCSRRKEDAVEVAEVAAQLEVLAETLERMHAKAMALRASEIAPQLEVASAASAEVPERPQVTPFSPQTDAEDGAEGDER</sequence>
<evidence type="ECO:0000313" key="4">
    <source>
        <dbReference type="EMBL" id="CAL1142240.1"/>
    </source>
</evidence>
<feature type="region of interest" description="Disordered" evidence="2">
    <location>
        <begin position="1257"/>
        <end position="1289"/>
    </location>
</feature>
<feature type="compositionally biased region" description="Basic and acidic residues" evidence="2">
    <location>
        <begin position="83"/>
        <end position="106"/>
    </location>
</feature>
<evidence type="ECO:0000313" key="3">
    <source>
        <dbReference type="EMBL" id="CAI3988865.1"/>
    </source>
</evidence>
<proteinExistence type="predicted"/>
<dbReference type="EMBL" id="CAMXCT030001309">
    <property type="protein sequence ID" value="CAL4776177.1"/>
    <property type="molecule type" value="Genomic_DNA"/>
</dbReference>
<evidence type="ECO:0000313" key="5">
    <source>
        <dbReference type="EMBL" id="CAL4776177.1"/>
    </source>
</evidence>
<dbReference type="EMBL" id="CAMXCT020001309">
    <property type="protein sequence ID" value="CAL1142240.1"/>
    <property type="molecule type" value="Genomic_DNA"/>
</dbReference>
<feature type="compositionally biased region" description="Acidic residues" evidence="2">
    <location>
        <begin position="1620"/>
        <end position="1630"/>
    </location>
</feature>
<comment type="caution">
    <text evidence="3">The sequence shown here is derived from an EMBL/GenBank/DDBJ whole genome shotgun (WGS) entry which is preliminary data.</text>
</comment>
<dbReference type="Proteomes" id="UP001152797">
    <property type="component" value="Unassembled WGS sequence"/>
</dbReference>
<feature type="region of interest" description="Disordered" evidence="2">
    <location>
        <begin position="977"/>
        <end position="1009"/>
    </location>
</feature>
<feature type="region of interest" description="Disordered" evidence="2">
    <location>
        <begin position="209"/>
        <end position="236"/>
    </location>
</feature>
<evidence type="ECO:0000256" key="2">
    <source>
        <dbReference type="SAM" id="MobiDB-lite"/>
    </source>
</evidence>